<gene>
    <name evidence="1" type="primary">Necator_chrI.g3348</name>
    <name evidence="1" type="ORF">RB195_007219</name>
</gene>
<reference evidence="1 2" key="1">
    <citation type="submission" date="2023-08" db="EMBL/GenBank/DDBJ databases">
        <title>A Necator americanus chromosomal reference genome.</title>
        <authorList>
            <person name="Ilik V."/>
            <person name="Petrzelkova K.J."/>
            <person name="Pardy F."/>
            <person name="Fuh T."/>
            <person name="Niatou-Singa F.S."/>
            <person name="Gouil Q."/>
            <person name="Baker L."/>
            <person name="Ritchie M.E."/>
            <person name="Jex A.R."/>
            <person name="Gazzola D."/>
            <person name="Li H."/>
            <person name="Toshio Fujiwara R."/>
            <person name="Zhan B."/>
            <person name="Aroian R.V."/>
            <person name="Pafco B."/>
            <person name="Schwarz E.M."/>
        </authorList>
    </citation>
    <scope>NUCLEOTIDE SEQUENCE [LARGE SCALE GENOMIC DNA]</scope>
    <source>
        <strain evidence="1 2">Aroian</strain>
        <tissue evidence="1">Whole animal</tissue>
    </source>
</reference>
<accession>A0ABR1BWB7</accession>
<evidence type="ECO:0000313" key="2">
    <source>
        <dbReference type="Proteomes" id="UP001303046"/>
    </source>
</evidence>
<organism evidence="1 2">
    <name type="scientific">Necator americanus</name>
    <name type="common">Human hookworm</name>
    <dbReference type="NCBI Taxonomy" id="51031"/>
    <lineage>
        <taxon>Eukaryota</taxon>
        <taxon>Metazoa</taxon>
        <taxon>Ecdysozoa</taxon>
        <taxon>Nematoda</taxon>
        <taxon>Chromadorea</taxon>
        <taxon>Rhabditida</taxon>
        <taxon>Rhabditina</taxon>
        <taxon>Rhabditomorpha</taxon>
        <taxon>Strongyloidea</taxon>
        <taxon>Ancylostomatidae</taxon>
        <taxon>Bunostominae</taxon>
        <taxon>Necator</taxon>
    </lineage>
</organism>
<evidence type="ECO:0000313" key="1">
    <source>
        <dbReference type="EMBL" id="KAK6730618.1"/>
    </source>
</evidence>
<dbReference type="Proteomes" id="UP001303046">
    <property type="component" value="Unassembled WGS sequence"/>
</dbReference>
<name>A0ABR1BWB7_NECAM</name>
<dbReference type="EMBL" id="JAVFWL010000001">
    <property type="protein sequence ID" value="KAK6730618.1"/>
    <property type="molecule type" value="Genomic_DNA"/>
</dbReference>
<comment type="caution">
    <text evidence="1">The sequence shown here is derived from an EMBL/GenBank/DDBJ whole genome shotgun (WGS) entry which is preliminary data.</text>
</comment>
<keyword evidence="2" id="KW-1185">Reference proteome</keyword>
<sequence length="83" mass="9511">MMMMNEKVVQNVDVSGNRAVFCKSDLVWALVSPSGDFLVELPCGHTDIRLDMRIISKESRMMARHTEVRAIDECNHRSDREDS</sequence>
<protein>
    <submittedName>
        <fullName evidence="1">Uncharacterized protein</fullName>
    </submittedName>
</protein>
<proteinExistence type="predicted"/>